<dbReference type="SMART" id="SM00343">
    <property type="entry name" value="ZnF_C2HC"/>
    <property type="match status" value="2"/>
</dbReference>
<sequence length="741" mass="83705">MANAPKETDSQSFNDTNPTNKYLNFSDPFNPFRIENGDNPAAALVSELLTADNYVSWSRAISRALRAKNKLAFVNGTLSKPTDISDPLFEAWERCNDLVVSWLQNSVSPVKSSLVLVEDSRVLWLELRDRFTHQNGPRIFQLKRDLASLSQNQDNISTYFGHLKTLWDELAIYDPLPDCLCGKLKILHDRYDRDCVIQFLMGLSDAYSNSRDQIMLLDPVPSLNRVFSMIQQQERQHLMIPSIKTPDLMAMMAKPIFTSSKNFSRSTSQKTNRPYCSYCKLPGHSLENCFKVGNADPPQCTHCNMTGHIADKCYKLHGYPPGHKLYTRNNSKGIAATVTQSRALSDDDHEEDSTESMMLTWSQYQQLLSLLHSKETSSAMASLSVTQPSSSTPNPHVSNSRVSATVSYQVKLPNGQDVPVTHIGVDLTSWTTIGMGEVRTGLYHLLRPTRTRRAPEYLQDYHCHQTALTPPIPPLDQLSHPLISQLINEINELKTWSSKLENRTCVWLCDGLSRLKDVQDSLDDFLQLPQTRESLRRQPEWVEKLLEDFLRFVDVYGIFQTLVLAVKDDQVVAQVAIRKKDDSKIALYLKSRKKMAKEMAKLVSTVRCIARSPFPGLGSGPSVGDDELIRVIIDVIEVNVLVSFALFNGMSTLSFASRKSSWIRVLRLPKKVKIDEGIQEFQQIGVESLWGLGKKEDEEVRMVLKRMQELEGCIGDVGTGGERVFRSLINTRVSLLNSLTQ</sequence>
<organism evidence="3 4">
    <name type="scientific">Populus tomentosa</name>
    <name type="common">Chinese white poplar</name>
    <dbReference type="NCBI Taxonomy" id="118781"/>
    <lineage>
        <taxon>Eukaryota</taxon>
        <taxon>Viridiplantae</taxon>
        <taxon>Streptophyta</taxon>
        <taxon>Embryophyta</taxon>
        <taxon>Tracheophyta</taxon>
        <taxon>Spermatophyta</taxon>
        <taxon>Magnoliopsida</taxon>
        <taxon>eudicotyledons</taxon>
        <taxon>Gunneridae</taxon>
        <taxon>Pentapetalae</taxon>
        <taxon>rosids</taxon>
        <taxon>fabids</taxon>
        <taxon>Malpighiales</taxon>
        <taxon>Salicaceae</taxon>
        <taxon>Saliceae</taxon>
        <taxon>Populus</taxon>
    </lineage>
</organism>
<dbReference type="Pfam" id="PF03087">
    <property type="entry name" value="BPS1"/>
    <property type="match status" value="1"/>
</dbReference>
<dbReference type="GO" id="GO:0003676">
    <property type="term" value="F:nucleic acid binding"/>
    <property type="evidence" value="ECO:0007669"/>
    <property type="project" value="InterPro"/>
</dbReference>
<dbReference type="EMBL" id="JAAWWB010000003">
    <property type="protein sequence ID" value="KAG6785586.1"/>
    <property type="molecule type" value="Genomic_DNA"/>
</dbReference>
<feature type="compositionally biased region" description="Polar residues" evidence="1">
    <location>
        <begin position="10"/>
        <end position="20"/>
    </location>
</feature>
<dbReference type="Proteomes" id="UP000886885">
    <property type="component" value="Chromosome 2A"/>
</dbReference>
<evidence type="ECO:0000256" key="1">
    <source>
        <dbReference type="SAM" id="MobiDB-lite"/>
    </source>
</evidence>
<evidence type="ECO:0000259" key="2">
    <source>
        <dbReference type="SMART" id="SM00343"/>
    </source>
</evidence>
<evidence type="ECO:0000313" key="3">
    <source>
        <dbReference type="EMBL" id="KAG6785586.1"/>
    </source>
</evidence>
<feature type="region of interest" description="Disordered" evidence="1">
    <location>
        <begin position="381"/>
        <end position="401"/>
    </location>
</feature>
<dbReference type="InterPro" id="IPR004320">
    <property type="entry name" value="BPS1_pln"/>
</dbReference>
<evidence type="ECO:0000313" key="4">
    <source>
        <dbReference type="Proteomes" id="UP000886885"/>
    </source>
</evidence>
<dbReference type="PANTHER" id="PTHR37610:SF100">
    <property type="entry name" value="COPIA-LIKE POLYPROTEIN_RETROTRANSPOSON"/>
    <property type="match status" value="1"/>
</dbReference>
<name>A0A8X8D319_POPTO</name>
<proteinExistence type="predicted"/>
<dbReference type="InterPro" id="IPR001878">
    <property type="entry name" value="Znf_CCHC"/>
</dbReference>
<dbReference type="PANTHER" id="PTHR37610">
    <property type="entry name" value="CCHC-TYPE DOMAIN-CONTAINING PROTEIN"/>
    <property type="match status" value="1"/>
</dbReference>
<dbReference type="OrthoDB" id="5544992at2759"/>
<protein>
    <recommendedName>
        <fullName evidence="2">CCHC-type domain-containing protein</fullName>
    </recommendedName>
</protein>
<feature type="domain" description="CCHC-type" evidence="2">
    <location>
        <begin position="299"/>
        <end position="315"/>
    </location>
</feature>
<reference evidence="3" key="1">
    <citation type="journal article" date="2020" name="bioRxiv">
        <title>Hybrid origin of Populus tomentosa Carr. identified through genome sequencing and phylogenomic analysis.</title>
        <authorList>
            <person name="An X."/>
            <person name="Gao K."/>
            <person name="Chen Z."/>
            <person name="Li J."/>
            <person name="Yang X."/>
            <person name="Yang X."/>
            <person name="Zhou J."/>
            <person name="Guo T."/>
            <person name="Zhao T."/>
            <person name="Huang S."/>
            <person name="Miao D."/>
            <person name="Khan W.U."/>
            <person name="Rao P."/>
            <person name="Ye M."/>
            <person name="Lei B."/>
            <person name="Liao W."/>
            <person name="Wang J."/>
            <person name="Ji L."/>
            <person name="Li Y."/>
            <person name="Guo B."/>
            <person name="Mustafa N.S."/>
            <person name="Li S."/>
            <person name="Yun Q."/>
            <person name="Keller S.R."/>
            <person name="Mao J."/>
            <person name="Zhang R."/>
            <person name="Strauss S.H."/>
        </authorList>
    </citation>
    <scope>NUCLEOTIDE SEQUENCE</scope>
    <source>
        <strain evidence="3">GM15</strain>
        <tissue evidence="3">Leaf</tissue>
    </source>
</reference>
<dbReference type="AlphaFoldDB" id="A0A8X8D319"/>
<dbReference type="Pfam" id="PF14244">
    <property type="entry name" value="Retrotran_gag_3"/>
    <property type="match status" value="1"/>
</dbReference>
<dbReference type="GO" id="GO:0008270">
    <property type="term" value="F:zinc ion binding"/>
    <property type="evidence" value="ECO:0007669"/>
    <property type="project" value="InterPro"/>
</dbReference>
<dbReference type="GO" id="GO:0048364">
    <property type="term" value="P:root development"/>
    <property type="evidence" value="ECO:0007669"/>
    <property type="project" value="InterPro"/>
</dbReference>
<feature type="domain" description="CCHC-type" evidence="2">
    <location>
        <begin position="275"/>
        <end position="291"/>
    </location>
</feature>
<accession>A0A8X8D319</accession>
<feature type="region of interest" description="Disordered" evidence="1">
    <location>
        <begin position="1"/>
        <end position="20"/>
    </location>
</feature>
<keyword evidence="4" id="KW-1185">Reference proteome</keyword>
<gene>
    <name evidence="3" type="ORF">POTOM_007153</name>
</gene>
<dbReference type="GO" id="GO:0048367">
    <property type="term" value="P:shoot system development"/>
    <property type="evidence" value="ECO:0007669"/>
    <property type="project" value="InterPro"/>
</dbReference>
<dbReference type="InterPro" id="IPR029472">
    <property type="entry name" value="Copia-like_N"/>
</dbReference>
<comment type="caution">
    <text evidence="3">The sequence shown here is derived from an EMBL/GenBank/DDBJ whole genome shotgun (WGS) entry which is preliminary data.</text>
</comment>